<gene>
    <name evidence="1 3" type="ORF">BDZ99DRAFT_575592</name>
</gene>
<accession>A0A6A6Y527</accession>
<reference evidence="1 3" key="1">
    <citation type="journal article" date="2020" name="Stud. Mycol.">
        <title>101 Dothideomycetes genomes: a test case for predicting lifestyles and emergence of pathogens.</title>
        <authorList>
            <person name="Haridas S."/>
            <person name="Albert R."/>
            <person name="Binder M."/>
            <person name="Bloem J."/>
            <person name="Labutti K."/>
            <person name="Salamov A."/>
            <person name="Andreopoulos B."/>
            <person name="Baker S."/>
            <person name="Barry K."/>
            <person name="Bills G."/>
            <person name="Bluhm B."/>
            <person name="Cannon C."/>
            <person name="Castanera R."/>
            <person name="Culley D."/>
            <person name="Daum C."/>
            <person name="Ezra D."/>
            <person name="Gonzalez J."/>
            <person name="Henrissat B."/>
            <person name="Kuo A."/>
            <person name="Liang C."/>
            <person name="Lipzen A."/>
            <person name="Lutzoni F."/>
            <person name="Magnuson J."/>
            <person name="Mondo S."/>
            <person name="Nolan M."/>
            <person name="Ohm R."/>
            <person name="Pangilinan J."/>
            <person name="Park H.-J."/>
            <person name="Ramirez L."/>
            <person name="Alfaro M."/>
            <person name="Sun H."/>
            <person name="Tritt A."/>
            <person name="Yoshinaga Y."/>
            <person name="Zwiers L.-H."/>
            <person name="Turgeon B."/>
            <person name="Goodwin S."/>
            <person name="Spatafora J."/>
            <person name="Crous P."/>
            <person name="Grigoriev I."/>
        </authorList>
    </citation>
    <scope>NUCLEOTIDE SEQUENCE</scope>
    <source>
        <strain evidence="1 3">CBS 304.34</strain>
    </source>
</reference>
<name>A0A6A6Y527_9PEZI</name>
<dbReference type="AlphaFoldDB" id="A0A6A6Y527"/>
<organism evidence="1">
    <name type="scientific">Mytilinidion resinicola</name>
    <dbReference type="NCBI Taxonomy" id="574789"/>
    <lineage>
        <taxon>Eukaryota</taxon>
        <taxon>Fungi</taxon>
        <taxon>Dikarya</taxon>
        <taxon>Ascomycota</taxon>
        <taxon>Pezizomycotina</taxon>
        <taxon>Dothideomycetes</taxon>
        <taxon>Pleosporomycetidae</taxon>
        <taxon>Mytilinidiales</taxon>
        <taxon>Mytilinidiaceae</taxon>
        <taxon>Mytilinidion</taxon>
    </lineage>
</organism>
<dbReference type="EMBL" id="MU003715">
    <property type="protein sequence ID" value="KAF2803916.1"/>
    <property type="molecule type" value="Genomic_DNA"/>
</dbReference>
<sequence>MALRSSERSFSYPEILSTTTVHGPGQEEKNRVVTCAIEATWVKYEIYAASTTPHLAQAVLGLDNDTLAAATYANLQTCSSRYLEYALEAKSSVRAGSRIHMDPSWASSLNQARPNSSVTTLENLFQNLAAQENFNRNSLDGFSSTLVASVFADGISRVGIDKHTLIIDPKCNGDDCDQRMMVPENITDSWMRVQFPIYRYGYGYSFHGIAIRRAMIPLMAHIALATMHCTWLLYSGTTYPSWNNIGEVIALTMGPWPCLCFEAPLLASRTRRPELDELPSAQNRQEFNSLR</sequence>
<evidence type="ECO:0000313" key="2">
    <source>
        <dbReference type="Proteomes" id="UP000504636"/>
    </source>
</evidence>
<proteinExistence type="predicted"/>
<keyword evidence="2" id="KW-1185">Reference proteome</keyword>
<protein>
    <submittedName>
        <fullName evidence="1 3">Uncharacterized protein</fullName>
    </submittedName>
</protein>
<dbReference type="OrthoDB" id="5342924at2759"/>
<evidence type="ECO:0000313" key="3">
    <source>
        <dbReference type="RefSeq" id="XP_033570880.1"/>
    </source>
</evidence>
<reference evidence="3" key="2">
    <citation type="submission" date="2020-04" db="EMBL/GenBank/DDBJ databases">
        <authorList>
            <consortium name="NCBI Genome Project"/>
        </authorList>
    </citation>
    <scope>NUCLEOTIDE SEQUENCE</scope>
    <source>
        <strain evidence="3">CBS 304.34</strain>
    </source>
</reference>
<reference evidence="3" key="3">
    <citation type="submission" date="2025-04" db="UniProtKB">
        <authorList>
            <consortium name="RefSeq"/>
        </authorList>
    </citation>
    <scope>IDENTIFICATION</scope>
    <source>
        <strain evidence="3">CBS 304.34</strain>
    </source>
</reference>
<dbReference type="RefSeq" id="XP_033570880.1">
    <property type="nucleotide sequence ID" value="XM_033728487.1"/>
</dbReference>
<dbReference type="GeneID" id="54469380"/>
<evidence type="ECO:0000313" key="1">
    <source>
        <dbReference type="EMBL" id="KAF2803916.1"/>
    </source>
</evidence>
<dbReference type="Proteomes" id="UP000504636">
    <property type="component" value="Unplaced"/>
</dbReference>